<feature type="transmembrane region" description="Helical" evidence="13">
    <location>
        <begin position="153"/>
        <end position="171"/>
    </location>
</feature>
<keyword evidence="10 13" id="KW-1133">Transmembrane helix</keyword>
<evidence type="ECO:0000256" key="11">
    <source>
        <dbReference type="ARBA" id="ARBA00023012"/>
    </source>
</evidence>
<evidence type="ECO:0000256" key="1">
    <source>
        <dbReference type="ARBA" id="ARBA00000085"/>
    </source>
</evidence>
<dbReference type="InterPro" id="IPR000014">
    <property type="entry name" value="PAS"/>
</dbReference>
<evidence type="ECO:0000259" key="14">
    <source>
        <dbReference type="PROSITE" id="PS50109"/>
    </source>
</evidence>
<evidence type="ECO:0000256" key="9">
    <source>
        <dbReference type="ARBA" id="ARBA00022840"/>
    </source>
</evidence>
<feature type="transmembrane region" description="Helical" evidence="13">
    <location>
        <begin position="12"/>
        <end position="35"/>
    </location>
</feature>
<dbReference type="SUPFAM" id="SSF47384">
    <property type="entry name" value="Homodimeric domain of signal transducing histidine kinase"/>
    <property type="match status" value="1"/>
</dbReference>
<keyword evidence="12 13" id="KW-0472">Membrane</keyword>
<comment type="catalytic activity">
    <reaction evidence="1">
        <text>ATP + protein L-histidine = ADP + protein N-phospho-L-histidine.</text>
        <dbReference type="EC" id="2.7.13.3"/>
    </reaction>
</comment>
<dbReference type="InterPro" id="IPR003594">
    <property type="entry name" value="HATPase_dom"/>
</dbReference>
<sequence length="596" mass="68617">MLSFKQLTIKNKLIAAILAVTILALLTSSGFYSYYSYYSSRKAILNQMEVTARLISEYAVGPLVFEDKRGGNEIIEKVASIPEISHAYILTKDSTLFAYYKGVNEKEDTLIFHQAGENYFQIKNIIDYQEENFGYVMLLVPKRWVSQMVWKDVSYLVIIFIGTLLVSVFLTQKLQGFISRPIIRLADFAEEIAEHNDYTRSIEHNEKGEVGYLYDRFNHLLTQVRKEEIEQKRINRALKLSKENYQNLFRNSLVGIFRIDIATGRITQANKRTWEIFQVEPVFDQNIFSQFLKVENLWSLLRTLLRHGFIENSEVKLSTKDNSPVWVSVSGRLNAKDNYFEGVIQDITEKKKNYIELQKVNFELDNFVYHASHDLRSPLRTILGLIHISKLEKSKTNIDKILQRVEISVKRMDKLITDLLTFSRNGRIKGQIEEINIRRMIELSIEQIDPTRVEKIRIEIDTKGTAVFKSDPVRVGVVLNNLISNASKYQVEDNPHKYIKIKTDVTEQELALLIEDNGEGIPIDSQAKIFDMFYRASENSEGSGLGLYIVHNVLEKLGGNIYITSEPGKGTSVRVVLPNFANPELLSFISLIEDHS</sequence>
<dbReference type="GO" id="GO:0000155">
    <property type="term" value="F:phosphorelay sensor kinase activity"/>
    <property type="evidence" value="ECO:0007669"/>
    <property type="project" value="InterPro"/>
</dbReference>
<evidence type="ECO:0000256" key="2">
    <source>
        <dbReference type="ARBA" id="ARBA00004141"/>
    </source>
</evidence>
<dbReference type="InterPro" id="IPR003660">
    <property type="entry name" value="HAMP_dom"/>
</dbReference>
<evidence type="ECO:0000259" key="15">
    <source>
        <dbReference type="PROSITE" id="PS50113"/>
    </source>
</evidence>
<dbReference type="InterPro" id="IPR036097">
    <property type="entry name" value="HisK_dim/P_sf"/>
</dbReference>
<dbReference type="GO" id="GO:0005524">
    <property type="term" value="F:ATP binding"/>
    <property type="evidence" value="ECO:0007669"/>
    <property type="project" value="UniProtKB-KW"/>
</dbReference>
<evidence type="ECO:0000256" key="4">
    <source>
        <dbReference type="ARBA" id="ARBA00022553"/>
    </source>
</evidence>
<dbReference type="SMART" id="SM00388">
    <property type="entry name" value="HisKA"/>
    <property type="match status" value="1"/>
</dbReference>
<dbReference type="Proteomes" id="UP000011135">
    <property type="component" value="Unassembled WGS sequence"/>
</dbReference>
<dbReference type="InterPro" id="IPR004358">
    <property type="entry name" value="Sig_transdc_His_kin-like_C"/>
</dbReference>
<dbReference type="CDD" id="cd00082">
    <property type="entry name" value="HisKA"/>
    <property type="match status" value="1"/>
</dbReference>
<dbReference type="InterPro" id="IPR035965">
    <property type="entry name" value="PAS-like_dom_sf"/>
</dbReference>
<dbReference type="InterPro" id="IPR003661">
    <property type="entry name" value="HisK_dim/P_dom"/>
</dbReference>
<organism evidence="17 18">
    <name type="scientific">Fulvivirga imtechensis AK7</name>
    <dbReference type="NCBI Taxonomy" id="1237149"/>
    <lineage>
        <taxon>Bacteria</taxon>
        <taxon>Pseudomonadati</taxon>
        <taxon>Bacteroidota</taxon>
        <taxon>Cytophagia</taxon>
        <taxon>Cytophagales</taxon>
        <taxon>Fulvivirgaceae</taxon>
        <taxon>Fulvivirga</taxon>
    </lineage>
</organism>
<dbReference type="GO" id="GO:0007234">
    <property type="term" value="P:osmosensory signaling via phosphorelay pathway"/>
    <property type="evidence" value="ECO:0007669"/>
    <property type="project" value="TreeGrafter"/>
</dbReference>
<dbReference type="STRING" id="1237149.C900_00064"/>
<evidence type="ECO:0000313" key="18">
    <source>
        <dbReference type="Proteomes" id="UP000011135"/>
    </source>
</evidence>
<dbReference type="PANTHER" id="PTHR42878">
    <property type="entry name" value="TWO-COMPONENT HISTIDINE KINASE"/>
    <property type="match status" value="1"/>
</dbReference>
<evidence type="ECO:0000256" key="10">
    <source>
        <dbReference type="ARBA" id="ARBA00022989"/>
    </source>
</evidence>
<dbReference type="Gene3D" id="6.10.340.10">
    <property type="match status" value="1"/>
</dbReference>
<dbReference type="PROSITE" id="PS50109">
    <property type="entry name" value="HIS_KIN"/>
    <property type="match status" value="1"/>
</dbReference>
<evidence type="ECO:0000256" key="12">
    <source>
        <dbReference type="ARBA" id="ARBA00023136"/>
    </source>
</evidence>
<keyword evidence="7" id="KW-0547">Nucleotide-binding</keyword>
<dbReference type="PROSITE" id="PS50885">
    <property type="entry name" value="HAMP"/>
    <property type="match status" value="1"/>
</dbReference>
<dbReference type="Pfam" id="PF02518">
    <property type="entry name" value="HATPase_c"/>
    <property type="match status" value="1"/>
</dbReference>
<feature type="domain" description="HAMP" evidence="16">
    <location>
        <begin position="176"/>
        <end position="229"/>
    </location>
</feature>
<keyword evidence="8 17" id="KW-0418">Kinase</keyword>
<dbReference type="InterPro" id="IPR005467">
    <property type="entry name" value="His_kinase_dom"/>
</dbReference>
<dbReference type="Pfam" id="PF13426">
    <property type="entry name" value="PAS_9"/>
    <property type="match status" value="1"/>
</dbReference>
<evidence type="ECO:0000256" key="3">
    <source>
        <dbReference type="ARBA" id="ARBA00012438"/>
    </source>
</evidence>
<dbReference type="AlphaFoldDB" id="L8JYM5"/>
<dbReference type="Gene3D" id="3.30.450.20">
    <property type="entry name" value="PAS domain"/>
    <property type="match status" value="1"/>
</dbReference>
<proteinExistence type="predicted"/>
<feature type="domain" description="PAC" evidence="15">
    <location>
        <begin position="311"/>
        <end position="359"/>
    </location>
</feature>
<dbReference type="eggNOG" id="COG4251">
    <property type="taxonomic scope" value="Bacteria"/>
</dbReference>
<evidence type="ECO:0000256" key="6">
    <source>
        <dbReference type="ARBA" id="ARBA00022692"/>
    </source>
</evidence>
<evidence type="ECO:0000313" key="17">
    <source>
        <dbReference type="EMBL" id="ELR73900.1"/>
    </source>
</evidence>
<accession>L8JYM5</accession>
<dbReference type="PRINTS" id="PR00344">
    <property type="entry name" value="BCTRLSENSOR"/>
</dbReference>
<dbReference type="InterPro" id="IPR036890">
    <property type="entry name" value="HATPase_C_sf"/>
</dbReference>
<comment type="caution">
    <text evidence="17">The sequence shown here is derived from an EMBL/GenBank/DDBJ whole genome shotgun (WGS) entry which is preliminary data.</text>
</comment>
<dbReference type="OrthoDB" id="1522284at2"/>
<dbReference type="GO" id="GO:0030295">
    <property type="term" value="F:protein kinase activator activity"/>
    <property type="evidence" value="ECO:0007669"/>
    <property type="project" value="TreeGrafter"/>
</dbReference>
<protein>
    <recommendedName>
        <fullName evidence="3">histidine kinase</fullName>
        <ecNumber evidence="3">2.7.13.3</ecNumber>
    </recommendedName>
</protein>
<dbReference type="Pfam" id="PF00512">
    <property type="entry name" value="HisKA"/>
    <property type="match status" value="1"/>
</dbReference>
<comment type="subcellular location">
    <subcellularLocation>
        <location evidence="2">Membrane</location>
        <topology evidence="2">Multi-pass membrane protein</topology>
    </subcellularLocation>
</comment>
<keyword evidence="4" id="KW-0597">Phosphoprotein</keyword>
<dbReference type="InterPro" id="IPR033417">
    <property type="entry name" value="CHASE8"/>
</dbReference>
<dbReference type="GO" id="GO:0016020">
    <property type="term" value="C:membrane"/>
    <property type="evidence" value="ECO:0007669"/>
    <property type="project" value="UniProtKB-SubCell"/>
</dbReference>
<dbReference type="RefSeq" id="WP_009577493.1">
    <property type="nucleotide sequence ID" value="NZ_AMZN01000001.1"/>
</dbReference>
<dbReference type="SUPFAM" id="SSF55785">
    <property type="entry name" value="PYP-like sensor domain (PAS domain)"/>
    <property type="match status" value="1"/>
</dbReference>
<evidence type="ECO:0000256" key="8">
    <source>
        <dbReference type="ARBA" id="ARBA00022777"/>
    </source>
</evidence>
<evidence type="ECO:0000256" key="5">
    <source>
        <dbReference type="ARBA" id="ARBA00022679"/>
    </source>
</evidence>
<evidence type="ECO:0000256" key="13">
    <source>
        <dbReference type="SAM" id="Phobius"/>
    </source>
</evidence>
<dbReference type="Gene3D" id="3.30.565.10">
    <property type="entry name" value="Histidine kinase-like ATPase, C-terminal domain"/>
    <property type="match status" value="1"/>
</dbReference>
<dbReference type="SMART" id="SM00387">
    <property type="entry name" value="HATPase_c"/>
    <property type="match status" value="1"/>
</dbReference>
<keyword evidence="18" id="KW-1185">Reference proteome</keyword>
<keyword evidence="5" id="KW-0808">Transferase</keyword>
<name>L8JYM5_9BACT</name>
<reference evidence="17 18" key="1">
    <citation type="submission" date="2012-12" db="EMBL/GenBank/DDBJ databases">
        <title>Genome assembly of Fulvivirga imtechensis AK7.</title>
        <authorList>
            <person name="Nupur N."/>
            <person name="Khatri I."/>
            <person name="Kumar R."/>
            <person name="Subramanian S."/>
            <person name="Pinnaka A."/>
        </authorList>
    </citation>
    <scope>NUCLEOTIDE SEQUENCE [LARGE SCALE GENOMIC DNA]</scope>
    <source>
        <strain evidence="17 18">AK7</strain>
    </source>
</reference>
<keyword evidence="9" id="KW-0067">ATP-binding</keyword>
<dbReference type="PROSITE" id="PS50113">
    <property type="entry name" value="PAC"/>
    <property type="match status" value="1"/>
</dbReference>
<gene>
    <name evidence="17" type="ORF">C900_00064</name>
</gene>
<dbReference type="PANTHER" id="PTHR42878:SF7">
    <property type="entry name" value="SENSOR HISTIDINE KINASE GLRK"/>
    <property type="match status" value="1"/>
</dbReference>
<dbReference type="CDD" id="cd00075">
    <property type="entry name" value="HATPase"/>
    <property type="match status" value="1"/>
</dbReference>
<evidence type="ECO:0000259" key="16">
    <source>
        <dbReference type="PROSITE" id="PS50885"/>
    </source>
</evidence>
<dbReference type="SUPFAM" id="SSF55874">
    <property type="entry name" value="ATPase domain of HSP90 chaperone/DNA topoisomerase II/histidine kinase"/>
    <property type="match status" value="1"/>
</dbReference>
<keyword evidence="11" id="KW-0902">Two-component regulatory system</keyword>
<dbReference type="SUPFAM" id="SSF158472">
    <property type="entry name" value="HAMP domain-like"/>
    <property type="match status" value="1"/>
</dbReference>
<keyword evidence="6 13" id="KW-0812">Transmembrane</keyword>
<dbReference type="InterPro" id="IPR000700">
    <property type="entry name" value="PAS-assoc_C"/>
</dbReference>
<dbReference type="Pfam" id="PF17152">
    <property type="entry name" value="CHASE8"/>
    <property type="match status" value="1"/>
</dbReference>
<dbReference type="EMBL" id="AMZN01000001">
    <property type="protein sequence ID" value="ELR73900.1"/>
    <property type="molecule type" value="Genomic_DNA"/>
</dbReference>
<dbReference type="Gene3D" id="1.10.287.130">
    <property type="match status" value="1"/>
</dbReference>
<dbReference type="GO" id="GO:0000156">
    <property type="term" value="F:phosphorelay response regulator activity"/>
    <property type="evidence" value="ECO:0007669"/>
    <property type="project" value="TreeGrafter"/>
</dbReference>
<dbReference type="EC" id="2.7.13.3" evidence="3"/>
<feature type="domain" description="Histidine kinase" evidence="14">
    <location>
        <begin position="370"/>
        <end position="581"/>
    </location>
</feature>
<dbReference type="CDD" id="cd06225">
    <property type="entry name" value="HAMP"/>
    <property type="match status" value="1"/>
</dbReference>
<dbReference type="InterPro" id="IPR050351">
    <property type="entry name" value="BphY/WalK/GraS-like"/>
</dbReference>
<evidence type="ECO:0000256" key="7">
    <source>
        <dbReference type="ARBA" id="ARBA00022741"/>
    </source>
</evidence>